<organism evidence="6 7">
    <name type="scientific">Prevotella micans F0438</name>
    <dbReference type="NCBI Taxonomy" id="883158"/>
    <lineage>
        <taxon>Bacteria</taxon>
        <taxon>Pseudomonadati</taxon>
        <taxon>Bacteroidota</taxon>
        <taxon>Bacteroidia</taxon>
        <taxon>Bacteroidales</taxon>
        <taxon>Prevotellaceae</taxon>
        <taxon>Prevotella</taxon>
    </lineage>
</organism>
<dbReference type="Pfam" id="PF14905">
    <property type="entry name" value="OMP_b-brl_3"/>
    <property type="match status" value="1"/>
</dbReference>
<dbReference type="SUPFAM" id="SSF49464">
    <property type="entry name" value="Carboxypeptidase regulatory domain-like"/>
    <property type="match status" value="1"/>
</dbReference>
<feature type="chain" id="PRO_5003552847" description="Outer membrane protein beta-barrel domain-containing protein" evidence="4">
    <location>
        <begin position="20"/>
        <end position="778"/>
    </location>
</feature>
<proteinExistence type="predicted"/>
<comment type="subcellular location">
    <subcellularLocation>
        <location evidence="1">Cell outer membrane</location>
    </subcellularLocation>
</comment>
<dbReference type="SUPFAM" id="SSF56935">
    <property type="entry name" value="Porins"/>
    <property type="match status" value="1"/>
</dbReference>
<evidence type="ECO:0000256" key="4">
    <source>
        <dbReference type="SAM" id="SignalP"/>
    </source>
</evidence>
<evidence type="ECO:0000256" key="3">
    <source>
        <dbReference type="ARBA" id="ARBA00023237"/>
    </source>
</evidence>
<feature type="domain" description="Outer membrane protein beta-barrel" evidence="5">
    <location>
        <begin position="370"/>
        <end position="753"/>
    </location>
</feature>
<dbReference type="HOGENOM" id="CLU_017617_3_0_10"/>
<dbReference type="InterPro" id="IPR008969">
    <property type="entry name" value="CarboxyPept-like_regulatory"/>
</dbReference>
<accession>H1Q1P1</accession>
<dbReference type="PATRIC" id="fig|883158.3.peg.837"/>
<dbReference type="eggNOG" id="COG1629">
    <property type="taxonomic scope" value="Bacteria"/>
</dbReference>
<dbReference type="STRING" id="883158.HMPREF9140_00829"/>
<evidence type="ECO:0000313" key="6">
    <source>
        <dbReference type="EMBL" id="EHO71888.1"/>
    </source>
</evidence>
<dbReference type="Pfam" id="PF13715">
    <property type="entry name" value="CarbopepD_reg_2"/>
    <property type="match status" value="1"/>
</dbReference>
<reference evidence="6 7" key="1">
    <citation type="submission" date="2011-12" db="EMBL/GenBank/DDBJ databases">
        <title>The Genome Sequence of Prevotella micans F0438.</title>
        <authorList>
            <consortium name="The Broad Institute Genome Sequencing Platform"/>
            <person name="Earl A."/>
            <person name="Ward D."/>
            <person name="Feldgarden M."/>
            <person name="Gevers D."/>
            <person name="Izard J."/>
            <person name="Baranova O.V."/>
            <person name="Blanton J.M."/>
            <person name="Wade W.G."/>
            <person name="Dewhirst F.E."/>
            <person name="Young S.K."/>
            <person name="Zeng Q."/>
            <person name="Gargeya S."/>
            <person name="Fitzgerald M."/>
            <person name="Haas B."/>
            <person name="Abouelleil A."/>
            <person name="Alvarado L."/>
            <person name="Arachchi H.M."/>
            <person name="Berlin A."/>
            <person name="Chapman S.B."/>
            <person name="Gearin G."/>
            <person name="Goldberg J."/>
            <person name="Griggs A."/>
            <person name="Gujja S."/>
            <person name="Hansen M."/>
            <person name="Heiman D."/>
            <person name="Howarth C."/>
            <person name="Larimer J."/>
            <person name="Lui A."/>
            <person name="MacDonald P.J.P."/>
            <person name="McCowen C."/>
            <person name="Montmayeur A."/>
            <person name="Murphy C."/>
            <person name="Neiman D."/>
            <person name="Pearson M."/>
            <person name="Priest M."/>
            <person name="Roberts A."/>
            <person name="Saif S."/>
            <person name="Shea T."/>
            <person name="Sisk P."/>
            <person name="Stolte C."/>
            <person name="Sykes S."/>
            <person name="Wortman J."/>
            <person name="Nusbaum C."/>
            <person name="Birren B."/>
        </authorList>
    </citation>
    <scope>NUCLEOTIDE SEQUENCE [LARGE SCALE GENOMIC DNA]</scope>
    <source>
        <strain evidence="6 7">F0438</strain>
    </source>
</reference>
<dbReference type="InterPro" id="IPR036942">
    <property type="entry name" value="Beta-barrel_TonB_sf"/>
</dbReference>
<dbReference type="AlphaFoldDB" id="H1Q1P1"/>
<dbReference type="InterPro" id="IPR041700">
    <property type="entry name" value="OMP_b-brl_3"/>
</dbReference>
<keyword evidence="3" id="KW-0998">Cell outer membrane</keyword>
<name>H1Q1P1_9BACT</name>
<keyword evidence="7" id="KW-1185">Reference proteome</keyword>
<dbReference type="Gene3D" id="2.40.170.20">
    <property type="entry name" value="TonB-dependent receptor, beta-barrel domain"/>
    <property type="match status" value="1"/>
</dbReference>
<evidence type="ECO:0000256" key="2">
    <source>
        <dbReference type="ARBA" id="ARBA00023136"/>
    </source>
</evidence>
<gene>
    <name evidence="6" type="ORF">HMPREF9140_00829</name>
</gene>
<evidence type="ECO:0000259" key="5">
    <source>
        <dbReference type="Pfam" id="PF14905"/>
    </source>
</evidence>
<dbReference type="Proteomes" id="UP000016023">
    <property type="component" value="Unassembled WGS sequence"/>
</dbReference>
<dbReference type="RefSeq" id="WP_004364870.1">
    <property type="nucleotide sequence ID" value="NZ_JH594521.1"/>
</dbReference>
<evidence type="ECO:0000313" key="7">
    <source>
        <dbReference type="Proteomes" id="UP000016023"/>
    </source>
</evidence>
<protein>
    <recommendedName>
        <fullName evidence="5">Outer membrane protein beta-barrel domain-containing protein</fullName>
    </recommendedName>
</protein>
<keyword evidence="2" id="KW-0472">Membrane</keyword>
<sequence length="778" mass="89191">MFRVLILILISVFSFQSQAAIVPQDTLMLSATVVDEVQEPLPYATVLLITEEGEILKSTTTDSKGVFNISKEGTDGKFIAVRFMGYKQARVSIPLPTVIQLEPNSNTLQEVIVKGKRAVYKVSEGTFEIDVSKSELKKLPEVADVLAFLPGMLATGGRVVPISGGTPLYILNGVEQKSYDRIGTLRPEQIKTVNVNYYPPAKYSAQYGCIISITTNQQLTDYFSAQVEHNSLFGRRYTEEDVLRISLSKKKWDNLLSYNFSYLNEDNTGTNQYDVLSPKGKTERSSISYNNEILSKPAHHIVESFSYRPNQKFNITFQGDINISNKKANTQGDEYNYEYGLNTLYSNTHQDERSRNISANADLLVNYTMTDKQQLSVSGGYFYAKTKSEIDLVSNSKNRSWINGKNDYNAFNTKIEYDYNSKKGFSLNMGFQGNSILNKGYSNYIFENTTTPFYNITSNLQDDELSLFATINQKWNKLFITAGVRGSIFHSEYEQNKTNSITDTYFKLFPRITAQWQINPDLLFIGSIITQNSRPMFRDISPLLHYINPYLYEKGNSSLKSNDRYIYSLSMVWKNKFVLQGRYIHDANAVLWKFTENSELNGALLNSPVNVDYNTWLFNASYSDKFGIYRFAYNASFRYIPTKIKYLDTYAPRNPNIAFTLVNQFDITKQMMASIDLSYSSKNGFLGVLESPKYGLSFWIRQNFFKDNRLQIILRGNDLLHKSISKTNVFIDNIKVQTTPDFDSRFLLLTIKYTFNGFKDTFRRLNTNESNQKRLNLQ</sequence>
<feature type="signal peptide" evidence="4">
    <location>
        <begin position="1"/>
        <end position="19"/>
    </location>
</feature>
<dbReference type="GO" id="GO:0009279">
    <property type="term" value="C:cell outer membrane"/>
    <property type="evidence" value="ECO:0007669"/>
    <property type="project" value="UniProtKB-SubCell"/>
</dbReference>
<dbReference type="EMBL" id="AGWK01000026">
    <property type="protein sequence ID" value="EHO71888.1"/>
    <property type="molecule type" value="Genomic_DNA"/>
</dbReference>
<evidence type="ECO:0000256" key="1">
    <source>
        <dbReference type="ARBA" id="ARBA00004442"/>
    </source>
</evidence>
<keyword evidence="4" id="KW-0732">Signal</keyword>
<comment type="caution">
    <text evidence="6">The sequence shown here is derived from an EMBL/GenBank/DDBJ whole genome shotgun (WGS) entry which is preliminary data.</text>
</comment>